<evidence type="ECO:0000256" key="3">
    <source>
        <dbReference type="ARBA" id="ARBA00022603"/>
    </source>
</evidence>
<reference evidence="8 9" key="1">
    <citation type="submission" date="2016-04" db="EMBL/GenBank/DDBJ databases">
        <title>Draft genome sequence of freshwater magnetotactic bacteria Magnetospirillum marisnigri SP-1 and Magnetospirillum moscoviense BB-1.</title>
        <authorList>
            <person name="Koziaeva V."/>
            <person name="Dziuba M.V."/>
            <person name="Ivanov T.M."/>
            <person name="Kuznetsov B."/>
            <person name="Grouzdev D.S."/>
        </authorList>
    </citation>
    <scope>NUCLEOTIDE SEQUENCE [LARGE SCALE GENOMIC DNA]</scope>
    <source>
        <strain evidence="8 9">SP-1</strain>
    </source>
</reference>
<dbReference type="GO" id="GO:0032259">
    <property type="term" value="P:methylation"/>
    <property type="evidence" value="ECO:0007669"/>
    <property type="project" value="UniProtKB-KW"/>
</dbReference>
<gene>
    <name evidence="8" type="ORF">A6A04_13780</name>
</gene>
<dbReference type="SUPFAM" id="SSF48452">
    <property type="entry name" value="TPR-like"/>
    <property type="match status" value="1"/>
</dbReference>
<name>A0A178MUS4_9PROT</name>
<keyword evidence="5" id="KW-0949">S-adenosyl-L-methionine</keyword>
<feature type="region of interest" description="Disordered" evidence="6">
    <location>
        <begin position="272"/>
        <end position="319"/>
    </location>
</feature>
<feature type="domain" description="CheR-type methyltransferase" evidence="7">
    <location>
        <begin position="1"/>
        <end position="272"/>
    </location>
</feature>
<evidence type="ECO:0000256" key="2">
    <source>
        <dbReference type="ARBA" id="ARBA00012534"/>
    </source>
</evidence>
<dbReference type="AlphaFoldDB" id="A0A178MUS4"/>
<evidence type="ECO:0000259" key="7">
    <source>
        <dbReference type="PROSITE" id="PS50123"/>
    </source>
</evidence>
<feature type="compositionally biased region" description="Pro residues" evidence="6">
    <location>
        <begin position="303"/>
        <end position="315"/>
    </location>
</feature>
<dbReference type="Gene3D" id="1.25.40.10">
    <property type="entry name" value="Tetratricopeptide repeat domain"/>
    <property type="match status" value="1"/>
</dbReference>
<comment type="catalytic activity">
    <reaction evidence="1">
        <text>L-glutamyl-[protein] + S-adenosyl-L-methionine = [protein]-L-glutamate 5-O-methyl ester + S-adenosyl-L-homocysteine</text>
        <dbReference type="Rhea" id="RHEA:24452"/>
        <dbReference type="Rhea" id="RHEA-COMP:10208"/>
        <dbReference type="Rhea" id="RHEA-COMP:10311"/>
        <dbReference type="ChEBI" id="CHEBI:29973"/>
        <dbReference type="ChEBI" id="CHEBI:57856"/>
        <dbReference type="ChEBI" id="CHEBI:59789"/>
        <dbReference type="ChEBI" id="CHEBI:82795"/>
        <dbReference type="EC" id="2.1.1.80"/>
    </reaction>
</comment>
<dbReference type="PANTHER" id="PTHR24422">
    <property type="entry name" value="CHEMOTAXIS PROTEIN METHYLTRANSFERASE"/>
    <property type="match status" value="1"/>
</dbReference>
<evidence type="ECO:0000313" key="8">
    <source>
        <dbReference type="EMBL" id="OAN53954.1"/>
    </source>
</evidence>
<accession>A0A178MUS4</accession>
<dbReference type="Gene3D" id="1.10.155.10">
    <property type="entry name" value="Chemotaxis receptor methyltransferase CheR, N-terminal domain"/>
    <property type="match status" value="1"/>
</dbReference>
<dbReference type="PRINTS" id="PR00996">
    <property type="entry name" value="CHERMTFRASE"/>
</dbReference>
<protein>
    <recommendedName>
        <fullName evidence="2">protein-glutamate O-methyltransferase</fullName>
        <ecNumber evidence="2">2.1.1.80</ecNumber>
    </recommendedName>
</protein>
<dbReference type="InterPro" id="IPR022642">
    <property type="entry name" value="CheR_C"/>
</dbReference>
<dbReference type="OrthoDB" id="9816309at2"/>
<dbReference type="EC" id="2.1.1.80" evidence="2"/>
<sequence length="485" mass="52952">MTPAELAPFKDLIRTRCGLLLEGVGEEPLVIAIRKRMTASGSATLAGYFTKLVSGEDEFQEFVTLLTINETYFYREPEQLTLLVERLMPRLLAADGARLPIRILSAGCSSGEEPYSIAIALLEKFGEAAARMVRILGGDIDHHALARARAGRYTAFSFRSLSPDLRQRYFHPSGRDGMVVDDRVKAMVSFHHLNLLADSFPPALSELDVVFFRNVSIYFDADTRKVIQQAFHRAMTERGHLVIGSAETLANDLGVFRLVVDEGAFYFTREAPAAAPPRPAPPPPPPPPPAPMPAPVAPRLAMVPPPSTTTPPPSPAGISVDEARTLIRDKRFDRLDLLLGARNRLPPADATLLALEGYARMLARDFAAAAELGTRALAADEWSMDGLVLLGLTAKWQGAGPDAIAWFKKAVYIRHDCWPAHYYLGELYRSSGAVEPARRSYRLAAQQLAAQPDPDGGLALPLGLPIAEVRFLCERQTGGARAVGR</sequence>
<dbReference type="InterPro" id="IPR050903">
    <property type="entry name" value="Bact_Chemotaxis_MeTrfase"/>
</dbReference>
<dbReference type="InterPro" id="IPR000780">
    <property type="entry name" value="CheR_MeTrfase"/>
</dbReference>
<dbReference type="Proteomes" id="UP000078428">
    <property type="component" value="Unassembled WGS sequence"/>
</dbReference>
<dbReference type="PANTHER" id="PTHR24422:SF19">
    <property type="entry name" value="CHEMOTAXIS PROTEIN METHYLTRANSFERASE"/>
    <property type="match status" value="1"/>
</dbReference>
<dbReference type="STRING" id="1285242.A6A04_13780"/>
<dbReference type="SUPFAM" id="SSF53335">
    <property type="entry name" value="S-adenosyl-L-methionine-dependent methyltransferases"/>
    <property type="match status" value="1"/>
</dbReference>
<dbReference type="RefSeq" id="WP_068490058.1">
    <property type="nucleotide sequence ID" value="NZ_LWQT01000038.1"/>
</dbReference>
<keyword evidence="3" id="KW-0489">Methyltransferase</keyword>
<evidence type="ECO:0000313" key="9">
    <source>
        <dbReference type="Proteomes" id="UP000078428"/>
    </source>
</evidence>
<evidence type="ECO:0000256" key="5">
    <source>
        <dbReference type="ARBA" id="ARBA00022691"/>
    </source>
</evidence>
<dbReference type="SUPFAM" id="SSF47757">
    <property type="entry name" value="Chemotaxis receptor methyltransferase CheR, N-terminal domain"/>
    <property type="match status" value="1"/>
</dbReference>
<dbReference type="InterPro" id="IPR036804">
    <property type="entry name" value="CheR_N_sf"/>
</dbReference>
<dbReference type="Pfam" id="PF01739">
    <property type="entry name" value="CheR"/>
    <property type="match status" value="1"/>
</dbReference>
<evidence type="ECO:0000256" key="1">
    <source>
        <dbReference type="ARBA" id="ARBA00001541"/>
    </source>
</evidence>
<dbReference type="InterPro" id="IPR029063">
    <property type="entry name" value="SAM-dependent_MTases_sf"/>
</dbReference>
<comment type="caution">
    <text evidence="8">The sequence shown here is derived from an EMBL/GenBank/DDBJ whole genome shotgun (WGS) entry which is preliminary data.</text>
</comment>
<dbReference type="GO" id="GO:0008983">
    <property type="term" value="F:protein-glutamate O-methyltransferase activity"/>
    <property type="evidence" value="ECO:0007669"/>
    <property type="project" value="UniProtKB-EC"/>
</dbReference>
<keyword evidence="9" id="KW-1185">Reference proteome</keyword>
<dbReference type="InterPro" id="IPR011990">
    <property type="entry name" value="TPR-like_helical_dom_sf"/>
</dbReference>
<feature type="compositionally biased region" description="Pro residues" evidence="6">
    <location>
        <begin position="274"/>
        <end position="296"/>
    </location>
</feature>
<dbReference type="SMART" id="SM00138">
    <property type="entry name" value="MeTrc"/>
    <property type="match status" value="1"/>
</dbReference>
<keyword evidence="4" id="KW-0808">Transferase</keyword>
<proteinExistence type="predicted"/>
<dbReference type="PROSITE" id="PS50123">
    <property type="entry name" value="CHER"/>
    <property type="match status" value="1"/>
</dbReference>
<dbReference type="Gene3D" id="3.40.50.150">
    <property type="entry name" value="Vaccinia Virus protein VP39"/>
    <property type="match status" value="1"/>
</dbReference>
<organism evidence="8 9">
    <name type="scientific">Paramagnetospirillum marisnigri</name>
    <dbReference type="NCBI Taxonomy" id="1285242"/>
    <lineage>
        <taxon>Bacteria</taxon>
        <taxon>Pseudomonadati</taxon>
        <taxon>Pseudomonadota</taxon>
        <taxon>Alphaproteobacteria</taxon>
        <taxon>Rhodospirillales</taxon>
        <taxon>Magnetospirillaceae</taxon>
        <taxon>Paramagnetospirillum</taxon>
    </lineage>
</organism>
<evidence type="ECO:0000256" key="4">
    <source>
        <dbReference type="ARBA" id="ARBA00022679"/>
    </source>
</evidence>
<evidence type="ECO:0000256" key="6">
    <source>
        <dbReference type="SAM" id="MobiDB-lite"/>
    </source>
</evidence>
<dbReference type="EMBL" id="LWQT01000038">
    <property type="protein sequence ID" value="OAN53954.1"/>
    <property type="molecule type" value="Genomic_DNA"/>
</dbReference>